<keyword evidence="3" id="KW-0028">Amino-acid biosynthesis</keyword>
<gene>
    <name evidence="6" type="ORF">EHV23_14595</name>
</gene>
<dbReference type="AlphaFoldDB" id="A0A3R8NS29"/>
<evidence type="ECO:0000313" key="7">
    <source>
        <dbReference type="Proteomes" id="UP000270261"/>
    </source>
</evidence>
<dbReference type="InterPro" id="IPR046346">
    <property type="entry name" value="Aminoacid_DH-like_N_sf"/>
</dbReference>
<evidence type="ECO:0000259" key="4">
    <source>
        <dbReference type="Pfam" id="PF00899"/>
    </source>
</evidence>
<organism evidence="6 7">
    <name type="scientific">Lautropia dentalis</name>
    <dbReference type="NCBI Taxonomy" id="2490857"/>
    <lineage>
        <taxon>Bacteria</taxon>
        <taxon>Pseudomonadati</taxon>
        <taxon>Pseudomonadota</taxon>
        <taxon>Betaproteobacteria</taxon>
        <taxon>Burkholderiales</taxon>
        <taxon>Burkholderiaceae</taxon>
        <taxon>Lautropia</taxon>
    </lineage>
</organism>
<evidence type="ECO:0000256" key="3">
    <source>
        <dbReference type="ARBA" id="ARBA00023141"/>
    </source>
</evidence>
<dbReference type="InterPro" id="IPR000594">
    <property type="entry name" value="ThiF_NAD_FAD-bd"/>
</dbReference>
<dbReference type="SUPFAM" id="SSF51735">
    <property type="entry name" value="NAD(P)-binding Rossmann-fold domains"/>
    <property type="match status" value="1"/>
</dbReference>
<dbReference type="GO" id="GO:0004764">
    <property type="term" value="F:shikimate 3-dehydrogenase (NADP+) activity"/>
    <property type="evidence" value="ECO:0007669"/>
    <property type="project" value="InterPro"/>
</dbReference>
<feature type="domain" description="THIF-type NAD/FAD binding fold" evidence="4">
    <location>
        <begin position="128"/>
        <end position="160"/>
    </location>
</feature>
<dbReference type="InterPro" id="IPR013708">
    <property type="entry name" value="Shikimate_DH-bd_N"/>
</dbReference>
<dbReference type="GO" id="GO:0050661">
    <property type="term" value="F:NADP binding"/>
    <property type="evidence" value="ECO:0007669"/>
    <property type="project" value="TreeGrafter"/>
</dbReference>
<protein>
    <submittedName>
        <fullName evidence="6">Shikimate dehydrogenase</fullName>
    </submittedName>
</protein>
<keyword evidence="7" id="KW-1185">Reference proteome</keyword>
<dbReference type="InterPro" id="IPR022893">
    <property type="entry name" value="Shikimate_DH_fam"/>
</dbReference>
<dbReference type="GO" id="GO:0019632">
    <property type="term" value="P:shikimate metabolic process"/>
    <property type="evidence" value="ECO:0007669"/>
    <property type="project" value="TreeGrafter"/>
</dbReference>
<dbReference type="GO" id="GO:0009073">
    <property type="term" value="P:aromatic amino acid family biosynthetic process"/>
    <property type="evidence" value="ECO:0007669"/>
    <property type="project" value="UniProtKB-KW"/>
</dbReference>
<dbReference type="SUPFAM" id="SSF53223">
    <property type="entry name" value="Aminoacid dehydrogenase-like, N-terminal domain"/>
    <property type="match status" value="1"/>
</dbReference>
<proteinExistence type="predicted"/>
<dbReference type="InterPro" id="IPR036291">
    <property type="entry name" value="NAD(P)-bd_dom_sf"/>
</dbReference>
<dbReference type="Pfam" id="PF08501">
    <property type="entry name" value="Shikimate_dh_N"/>
    <property type="match status" value="1"/>
</dbReference>
<evidence type="ECO:0000256" key="1">
    <source>
        <dbReference type="ARBA" id="ARBA00004871"/>
    </source>
</evidence>
<dbReference type="RefSeq" id="WP_125096702.1">
    <property type="nucleotide sequence ID" value="NZ_RRUE01000002.1"/>
</dbReference>
<keyword evidence="2" id="KW-0560">Oxidoreductase</keyword>
<dbReference type="GO" id="GO:0009423">
    <property type="term" value="P:chorismate biosynthetic process"/>
    <property type="evidence" value="ECO:0007669"/>
    <property type="project" value="TreeGrafter"/>
</dbReference>
<accession>A0A3R8NS29</accession>
<keyword evidence="3" id="KW-0057">Aromatic amino acid biosynthesis</keyword>
<comment type="caution">
    <text evidence="6">The sequence shown here is derived from an EMBL/GenBank/DDBJ whole genome shotgun (WGS) entry which is preliminary data.</text>
</comment>
<dbReference type="Gene3D" id="3.40.50.10860">
    <property type="entry name" value="Leucine Dehydrogenase, chain A, domain 1"/>
    <property type="match status" value="1"/>
</dbReference>
<evidence type="ECO:0000313" key="6">
    <source>
        <dbReference type="EMBL" id="RRN44510.1"/>
    </source>
</evidence>
<evidence type="ECO:0000259" key="5">
    <source>
        <dbReference type="Pfam" id="PF08501"/>
    </source>
</evidence>
<evidence type="ECO:0000256" key="2">
    <source>
        <dbReference type="ARBA" id="ARBA00023002"/>
    </source>
</evidence>
<sequence length="278" mass="29418">MDISGNTRLIAHIGYPTQTFKAPLIYNPYFQSAGLDVVVVPFASQPDGYPALLRALFTAENVVGALITMPHKVSTCGLLDRVSATAQIAGACNAVRRGADGRLEGDMFDGEGFVRSLRTRGIDPAGHSALVVGCGGVGSAIAASLAAAGVDRLALYDIDLAACQRLAARLAHHYPALRVEPGQNDPAGFDVVVNATALGMKAGDPMPMDVNRISPDAFVGEVVLKAEITPFLAAVKARGCRYQVGTDMLFEQIPAYLSWFELPTTDAATLRRLARIAY</sequence>
<feature type="domain" description="Shikimate dehydrogenase substrate binding N-terminal" evidence="5">
    <location>
        <begin position="13"/>
        <end position="95"/>
    </location>
</feature>
<dbReference type="CDD" id="cd01065">
    <property type="entry name" value="NAD_bind_Shikimate_DH"/>
    <property type="match status" value="1"/>
</dbReference>
<comment type="pathway">
    <text evidence="1">Metabolic intermediate biosynthesis; chorismate biosynthesis; chorismate from D-erythrose 4-phosphate and phosphoenolpyruvate: step 4/7.</text>
</comment>
<dbReference type="Pfam" id="PF00899">
    <property type="entry name" value="ThiF"/>
    <property type="match status" value="1"/>
</dbReference>
<dbReference type="EMBL" id="RRUE01000002">
    <property type="protein sequence ID" value="RRN44510.1"/>
    <property type="molecule type" value="Genomic_DNA"/>
</dbReference>
<dbReference type="PANTHER" id="PTHR21089:SF1">
    <property type="entry name" value="BIFUNCTIONAL 3-DEHYDROQUINATE DEHYDRATASE_SHIKIMATE DEHYDROGENASE, CHLOROPLASTIC"/>
    <property type="match status" value="1"/>
</dbReference>
<dbReference type="GO" id="GO:0005829">
    <property type="term" value="C:cytosol"/>
    <property type="evidence" value="ECO:0007669"/>
    <property type="project" value="TreeGrafter"/>
</dbReference>
<reference evidence="6 7" key="1">
    <citation type="submission" date="2018-11" db="EMBL/GenBank/DDBJ databases">
        <title>Genome sequencing of Lautropia sp. KCOM 2505 (= ChDC F240).</title>
        <authorList>
            <person name="Kook J.-K."/>
            <person name="Park S.-N."/>
            <person name="Lim Y.K."/>
        </authorList>
    </citation>
    <scope>NUCLEOTIDE SEQUENCE [LARGE SCALE GENOMIC DNA]</scope>
    <source>
        <strain evidence="6 7">KCOM 2505</strain>
    </source>
</reference>
<dbReference type="OrthoDB" id="3609723at2"/>
<name>A0A3R8NS29_9BURK</name>
<dbReference type="Gene3D" id="3.40.50.720">
    <property type="entry name" value="NAD(P)-binding Rossmann-like Domain"/>
    <property type="match status" value="1"/>
</dbReference>
<dbReference type="PANTHER" id="PTHR21089">
    <property type="entry name" value="SHIKIMATE DEHYDROGENASE"/>
    <property type="match status" value="1"/>
</dbReference>
<dbReference type="Proteomes" id="UP000270261">
    <property type="component" value="Unassembled WGS sequence"/>
</dbReference>